<dbReference type="EMBL" id="JASWJB010000089">
    <property type="protein sequence ID" value="KAK2599121.1"/>
    <property type="molecule type" value="Genomic_DNA"/>
</dbReference>
<dbReference type="AlphaFoldDB" id="A0AAJ0FZ14"/>
<keyword evidence="4" id="KW-1185">Reference proteome</keyword>
<protein>
    <submittedName>
        <fullName evidence="3">Uncharacterized protein</fullName>
    </submittedName>
</protein>
<dbReference type="Proteomes" id="UP001251528">
    <property type="component" value="Unassembled WGS sequence"/>
</dbReference>
<reference evidence="3" key="1">
    <citation type="submission" date="2023-06" db="EMBL/GenBank/DDBJ databases">
        <title>Conoideocrella luteorostrata (Hypocreales: Clavicipitaceae), a potential biocontrol fungus for elongate hemlock scale in United States Christmas tree production areas.</title>
        <authorList>
            <person name="Barrett H."/>
            <person name="Lovett B."/>
            <person name="Macias A.M."/>
            <person name="Stajich J.E."/>
            <person name="Kasson M.T."/>
        </authorList>
    </citation>
    <scope>NUCLEOTIDE SEQUENCE</scope>
    <source>
        <strain evidence="3">ARSEF 14590</strain>
    </source>
</reference>
<feature type="chain" id="PRO_5042619149" evidence="2">
    <location>
        <begin position="26"/>
        <end position="147"/>
    </location>
</feature>
<gene>
    <name evidence="3" type="ORF">QQS21_005382</name>
</gene>
<feature type="signal peptide" evidence="2">
    <location>
        <begin position="1"/>
        <end position="25"/>
    </location>
</feature>
<proteinExistence type="predicted"/>
<evidence type="ECO:0000313" key="3">
    <source>
        <dbReference type="EMBL" id="KAK2599121.1"/>
    </source>
</evidence>
<sequence length="147" mass="15569">MKLLSAYKSLLLTAAAVSLSLLASGTPIVRITDVAESQAIAHSRGLSAVPVELEDDASIIPQDEDGLFLRSVANEDAKHVFVRVNFPRPPTPPPLPEPAPRLVPHTDPRPNNPPGRNQPVPPPGTGREPPPKPDPAAKPIPPTEHPG</sequence>
<feature type="region of interest" description="Disordered" evidence="1">
    <location>
        <begin position="84"/>
        <end position="147"/>
    </location>
</feature>
<comment type="caution">
    <text evidence="3">The sequence shown here is derived from an EMBL/GenBank/DDBJ whole genome shotgun (WGS) entry which is preliminary data.</text>
</comment>
<keyword evidence="2" id="KW-0732">Signal</keyword>
<feature type="compositionally biased region" description="Pro residues" evidence="1">
    <location>
        <begin position="87"/>
        <end position="101"/>
    </location>
</feature>
<evidence type="ECO:0000256" key="1">
    <source>
        <dbReference type="SAM" id="MobiDB-lite"/>
    </source>
</evidence>
<evidence type="ECO:0000256" key="2">
    <source>
        <dbReference type="SAM" id="SignalP"/>
    </source>
</evidence>
<accession>A0AAJ0FZ14</accession>
<organism evidence="3 4">
    <name type="scientific">Conoideocrella luteorostrata</name>
    <dbReference type="NCBI Taxonomy" id="1105319"/>
    <lineage>
        <taxon>Eukaryota</taxon>
        <taxon>Fungi</taxon>
        <taxon>Dikarya</taxon>
        <taxon>Ascomycota</taxon>
        <taxon>Pezizomycotina</taxon>
        <taxon>Sordariomycetes</taxon>
        <taxon>Hypocreomycetidae</taxon>
        <taxon>Hypocreales</taxon>
        <taxon>Clavicipitaceae</taxon>
        <taxon>Conoideocrella</taxon>
    </lineage>
</organism>
<feature type="compositionally biased region" description="Pro residues" evidence="1">
    <location>
        <begin position="132"/>
        <end position="147"/>
    </location>
</feature>
<name>A0AAJ0FZ14_9HYPO</name>
<evidence type="ECO:0000313" key="4">
    <source>
        <dbReference type="Proteomes" id="UP001251528"/>
    </source>
</evidence>